<dbReference type="Pfam" id="PF13041">
    <property type="entry name" value="PPR_2"/>
    <property type="match status" value="2"/>
</dbReference>
<dbReference type="AlphaFoldDB" id="A0A4Y7LFJ7"/>
<keyword evidence="1" id="KW-0677">Repeat</keyword>
<name>A0A4Y7LFJ7_PAPSO</name>
<dbReference type="Proteomes" id="UP000316621">
    <property type="component" value="Chromosome 11"/>
</dbReference>
<dbReference type="GO" id="GO:0003723">
    <property type="term" value="F:RNA binding"/>
    <property type="evidence" value="ECO:0007669"/>
    <property type="project" value="InterPro"/>
</dbReference>
<feature type="repeat" description="PPR" evidence="2">
    <location>
        <begin position="40"/>
        <end position="74"/>
    </location>
</feature>
<dbReference type="PANTHER" id="PTHR47926">
    <property type="entry name" value="PENTATRICOPEPTIDE REPEAT-CONTAINING PROTEIN"/>
    <property type="match status" value="1"/>
</dbReference>
<evidence type="ECO:0008006" key="5">
    <source>
        <dbReference type="Google" id="ProtNLM"/>
    </source>
</evidence>
<dbReference type="Gene3D" id="1.25.40.10">
    <property type="entry name" value="Tetratricopeptide repeat domain"/>
    <property type="match status" value="2"/>
</dbReference>
<evidence type="ECO:0000256" key="1">
    <source>
        <dbReference type="ARBA" id="ARBA00022737"/>
    </source>
</evidence>
<feature type="repeat" description="PPR" evidence="2">
    <location>
        <begin position="169"/>
        <end position="203"/>
    </location>
</feature>
<dbReference type="InterPro" id="IPR011990">
    <property type="entry name" value="TPR-like_helical_dom_sf"/>
</dbReference>
<dbReference type="Gramene" id="RZC84284">
    <property type="protein sequence ID" value="RZC84284"/>
    <property type="gene ID" value="C5167_047068"/>
</dbReference>
<dbReference type="Pfam" id="PF01535">
    <property type="entry name" value="PPR"/>
    <property type="match status" value="2"/>
</dbReference>
<dbReference type="PANTHER" id="PTHR47926:SF347">
    <property type="entry name" value="PENTATRICOPEPTIDE REPEAT-CONTAINING PROTEIN"/>
    <property type="match status" value="1"/>
</dbReference>
<organism evidence="3 4">
    <name type="scientific">Papaver somniferum</name>
    <name type="common">Opium poppy</name>
    <dbReference type="NCBI Taxonomy" id="3469"/>
    <lineage>
        <taxon>Eukaryota</taxon>
        <taxon>Viridiplantae</taxon>
        <taxon>Streptophyta</taxon>
        <taxon>Embryophyta</taxon>
        <taxon>Tracheophyta</taxon>
        <taxon>Spermatophyta</taxon>
        <taxon>Magnoliopsida</taxon>
        <taxon>Ranunculales</taxon>
        <taxon>Papaveraceae</taxon>
        <taxon>Papaveroideae</taxon>
        <taxon>Papaver</taxon>
    </lineage>
</organism>
<dbReference type="InterPro" id="IPR046960">
    <property type="entry name" value="PPR_At4g14850-like_plant"/>
</dbReference>
<dbReference type="GO" id="GO:0099402">
    <property type="term" value="P:plant organ development"/>
    <property type="evidence" value="ECO:0007669"/>
    <property type="project" value="UniProtKB-ARBA"/>
</dbReference>
<dbReference type="EMBL" id="CM010725">
    <property type="protein sequence ID" value="RZC84284.1"/>
    <property type="molecule type" value="Genomic_DNA"/>
</dbReference>
<proteinExistence type="predicted"/>
<accession>A0A4Y7LFJ7</accession>
<dbReference type="PROSITE" id="PS51375">
    <property type="entry name" value="PPR"/>
    <property type="match status" value="2"/>
</dbReference>
<reference evidence="3 4" key="1">
    <citation type="journal article" date="2018" name="Science">
        <title>The opium poppy genome and morphinan production.</title>
        <authorList>
            <person name="Guo L."/>
            <person name="Winzer T."/>
            <person name="Yang X."/>
            <person name="Li Y."/>
            <person name="Ning Z."/>
            <person name="He Z."/>
            <person name="Teodor R."/>
            <person name="Lu Y."/>
            <person name="Bowser T.A."/>
            <person name="Graham I.A."/>
            <person name="Ye K."/>
        </authorList>
    </citation>
    <scope>NUCLEOTIDE SEQUENCE [LARGE SCALE GENOMIC DNA]</scope>
    <source>
        <strain evidence="4">cv. HN1</strain>
        <tissue evidence="3">Leaves</tissue>
    </source>
</reference>
<protein>
    <recommendedName>
        <fullName evidence="5">Pentatricopeptide repeat-containing protein</fullName>
    </recommendedName>
</protein>
<evidence type="ECO:0000313" key="4">
    <source>
        <dbReference type="Proteomes" id="UP000316621"/>
    </source>
</evidence>
<gene>
    <name evidence="3" type="ORF">C5167_047068</name>
</gene>
<evidence type="ECO:0000256" key="2">
    <source>
        <dbReference type="PROSITE-ProRule" id="PRU00708"/>
    </source>
</evidence>
<keyword evidence="4" id="KW-1185">Reference proteome</keyword>
<evidence type="ECO:0000313" key="3">
    <source>
        <dbReference type="EMBL" id="RZC84284.1"/>
    </source>
</evidence>
<dbReference type="NCBIfam" id="TIGR00756">
    <property type="entry name" value="PPR"/>
    <property type="match status" value="3"/>
</dbReference>
<dbReference type="InterPro" id="IPR002885">
    <property type="entry name" value="PPR_rpt"/>
</dbReference>
<sequence>MLKSDIGLDVSTGTALVAMYAKCRLFSFAHTLFSRLPQEDVITWNALINGYAQFGDGNRAMEMFHQLRAAGHYPDSGTMVGVLPACVTMNALEQGTCIHAQILKFGFETDIHNGRAKEAISAFCQMRSEGVLPNLVTIITILPAAPFLAALKQGMAIHAYVVHTGFGSNILVGNSLIDMYAKCGRLDYSEEYFHQMRDKSSVPWNIILSGYAIHGLGKAAVALFHRMQETCVEVDSVSFISLLSACRHGGLIEEGRKVFHSMSLEHHIEPKLEHYACMVNLLGRAGELDESWNFIQKCQWQPMLLFGVPY</sequence>
<dbReference type="FunFam" id="1.25.40.10:FF:000158">
    <property type="entry name" value="pentatricopeptide repeat-containing protein At2g33680"/>
    <property type="match status" value="1"/>
</dbReference>
<dbReference type="OMA" id="CIHAQIL"/>
<dbReference type="GO" id="GO:0009451">
    <property type="term" value="P:RNA modification"/>
    <property type="evidence" value="ECO:0007669"/>
    <property type="project" value="InterPro"/>
</dbReference>